<keyword evidence="5 8" id="KW-0812">Transmembrane</keyword>
<feature type="transmembrane region" description="Helical" evidence="8">
    <location>
        <begin position="170"/>
        <end position="192"/>
    </location>
</feature>
<keyword evidence="6 8" id="KW-1133">Transmembrane helix</keyword>
<evidence type="ECO:0000256" key="8">
    <source>
        <dbReference type="SAM" id="Phobius"/>
    </source>
</evidence>
<comment type="caution">
    <text evidence="9">The sequence shown here is derived from an EMBL/GenBank/DDBJ whole genome shotgun (WGS) entry which is preliminary data.</text>
</comment>
<evidence type="ECO:0000256" key="3">
    <source>
        <dbReference type="ARBA" id="ARBA00022448"/>
    </source>
</evidence>
<comment type="subcellular location">
    <subcellularLocation>
        <location evidence="1">Cell membrane</location>
        <topology evidence="1">Multi-pass membrane protein</topology>
    </subcellularLocation>
</comment>
<feature type="transmembrane region" description="Helical" evidence="8">
    <location>
        <begin position="97"/>
        <end position="118"/>
    </location>
</feature>
<evidence type="ECO:0000313" key="9">
    <source>
        <dbReference type="EMBL" id="TSD65807.1"/>
    </source>
</evidence>
<accession>A0A554SHJ2</accession>
<dbReference type="PANTHER" id="PTHR30472">
    <property type="entry name" value="FERRIC ENTEROBACTIN TRANSPORT SYSTEM PERMEASE PROTEIN"/>
    <property type="match status" value="1"/>
</dbReference>
<feature type="transmembrane region" description="Helical" evidence="8">
    <location>
        <begin position="41"/>
        <end position="58"/>
    </location>
</feature>
<keyword evidence="10" id="KW-1185">Reference proteome</keyword>
<protein>
    <submittedName>
        <fullName evidence="9">Iron chelate uptake ABC transporter family permease subunit</fullName>
    </submittedName>
</protein>
<gene>
    <name evidence="9" type="ORF">FNM00_04140</name>
</gene>
<dbReference type="PANTHER" id="PTHR30472:SF1">
    <property type="entry name" value="FE(3+) DICITRATE TRANSPORT SYSTEM PERMEASE PROTEIN FECC-RELATED"/>
    <property type="match status" value="1"/>
</dbReference>
<dbReference type="Gene3D" id="1.10.3470.10">
    <property type="entry name" value="ABC transporter involved in vitamin B12 uptake, BtuC"/>
    <property type="match status" value="1"/>
</dbReference>
<dbReference type="Proteomes" id="UP000316988">
    <property type="component" value="Unassembled WGS sequence"/>
</dbReference>
<name>A0A554SHJ2_9ACTN</name>
<feature type="transmembrane region" description="Helical" evidence="8">
    <location>
        <begin position="286"/>
        <end position="304"/>
    </location>
</feature>
<dbReference type="Pfam" id="PF01032">
    <property type="entry name" value="FecCD"/>
    <property type="match status" value="1"/>
</dbReference>
<dbReference type="OrthoDB" id="9782305at2"/>
<keyword evidence="3" id="KW-0813">Transport</keyword>
<dbReference type="SUPFAM" id="SSF81345">
    <property type="entry name" value="ABC transporter involved in vitamin B12 uptake, BtuC"/>
    <property type="match status" value="1"/>
</dbReference>
<evidence type="ECO:0000313" key="10">
    <source>
        <dbReference type="Proteomes" id="UP000316988"/>
    </source>
</evidence>
<reference evidence="9 10" key="1">
    <citation type="submission" date="2019-07" db="EMBL/GenBank/DDBJ databases">
        <authorList>
            <person name="Zhao L.H."/>
        </authorList>
    </citation>
    <scope>NUCLEOTIDE SEQUENCE [LARGE SCALE GENOMIC DNA]</scope>
    <source>
        <strain evidence="9 10">Co35</strain>
    </source>
</reference>
<dbReference type="GO" id="GO:0022857">
    <property type="term" value="F:transmembrane transporter activity"/>
    <property type="evidence" value="ECO:0007669"/>
    <property type="project" value="InterPro"/>
</dbReference>
<evidence type="ECO:0000256" key="5">
    <source>
        <dbReference type="ARBA" id="ARBA00022692"/>
    </source>
</evidence>
<proteinExistence type="inferred from homology"/>
<dbReference type="InterPro" id="IPR000522">
    <property type="entry name" value="ABC_transptr_permease_BtuC"/>
</dbReference>
<dbReference type="AlphaFoldDB" id="A0A554SHJ2"/>
<feature type="transmembrane region" description="Helical" evidence="8">
    <location>
        <begin position="212"/>
        <end position="243"/>
    </location>
</feature>
<evidence type="ECO:0000256" key="4">
    <source>
        <dbReference type="ARBA" id="ARBA00022475"/>
    </source>
</evidence>
<dbReference type="GO" id="GO:0033214">
    <property type="term" value="P:siderophore-iron import into cell"/>
    <property type="evidence" value="ECO:0007669"/>
    <property type="project" value="TreeGrafter"/>
</dbReference>
<comment type="similarity">
    <text evidence="2">Belongs to the binding-protein-dependent transport system permease family. FecCD subfamily.</text>
</comment>
<feature type="transmembrane region" description="Helical" evidence="8">
    <location>
        <begin position="124"/>
        <end position="149"/>
    </location>
</feature>
<dbReference type="EMBL" id="VLNT01000002">
    <property type="protein sequence ID" value="TSD65807.1"/>
    <property type="molecule type" value="Genomic_DNA"/>
</dbReference>
<evidence type="ECO:0000256" key="7">
    <source>
        <dbReference type="ARBA" id="ARBA00023136"/>
    </source>
</evidence>
<keyword evidence="4" id="KW-1003">Cell membrane</keyword>
<evidence type="ECO:0000256" key="2">
    <source>
        <dbReference type="ARBA" id="ARBA00007935"/>
    </source>
</evidence>
<feature type="transmembrane region" description="Helical" evidence="8">
    <location>
        <begin position="70"/>
        <end position="90"/>
    </location>
</feature>
<keyword evidence="7 8" id="KW-0472">Membrane</keyword>
<dbReference type="GO" id="GO:0005886">
    <property type="term" value="C:plasma membrane"/>
    <property type="evidence" value="ECO:0007669"/>
    <property type="project" value="UniProtKB-SubCell"/>
</dbReference>
<dbReference type="CDD" id="cd06550">
    <property type="entry name" value="TM_ABC_iron-siderophores_like"/>
    <property type="match status" value="1"/>
</dbReference>
<organism evidence="9 10">
    <name type="scientific">Aeromicrobium piscarium</name>
    <dbReference type="NCBI Taxonomy" id="2590901"/>
    <lineage>
        <taxon>Bacteria</taxon>
        <taxon>Bacillati</taxon>
        <taxon>Actinomycetota</taxon>
        <taxon>Actinomycetes</taxon>
        <taxon>Propionibacteriales</taxon>
        <taxon>Nocardioidaceae</taxon>
        <taxon>Aeromicrobium</taxon>
    </lineage>
</organism>
<dbReference type="InterPro" id="IPR037294">
    <property type="entry name" value="ABC_BtuC-like"/>
</dbReference>
<evidence type="ECO:0000256" key="1">
    <source>
        <dbReference type="ARBA" id="ARBA00004651"/>
    </source>
</evidence>
<evidence type="ECO:0000256" key="6">
    <source>
        <dbReference type="ARBA" id="ARBA00022989"/>
    </source>
</evidence>
<feature type="transmembrane region" description="Helical" evidence="8">
    <location>
        <begin position="255"/>
        <end position="280"/>
    </location>
</feature>
<sequence length="312" mass="31408">MALSLSIGARSIPLSTVLDALRGSASTADAVVITSQRLPRTLLGLLAGLAFGMAGALMQGHTRNPLAEPGLFGVNAGAGFAVAIMAFAFGVSTPIGIIGAALIGAALASFLVFFLGLGHLRGGALVMLAVIGTTVSALLSSLTSGIVLLDRQSLDVMRFWEVGSLAGRDTSYVPLLAVLIVTGAVVAIANGFSINSLGLGEDVARSLGVSIIAARVLGIIGITLLAGAATAACGPVLFVGLVAPHAARLISGHDYRWLVPQAGLIGAALLLIADTIGRVIASPGELQVGIVMSIVGAPVLIAITRRRRMVAL</sequence>